<evidence type="ECO:0000313" key="4">
    <source>
        <dbReference type="Proteomes" id="UP000507222"/>
    </source>
</evidence>
<evidence type="ECO:0008006" key="5">
    <source>
        <dbReference type="Google" id="ProtNLM"/>
    </source>
</evidence>
<evidence type="ECO:0000313" key="3">
    <source>
        <dbReference type="EMBL" id="CAB4278152.1"/>
    </source>
</evidence>
<keyword evidence="2" id="KW-0964">Secreted</keyword>
<dbReference type="EMBL" id="CAEKDK010000004">
    <property type="protein sequence ID" value="CAB4278152.1"/>
    <property type="molecule type" value="Genomic_DNA"/>
</dbReference>
<accession>A0A6J5UQ35</accession>
<dbReference type="PANTHER" id="PTHR31683">
    <property type="entry name" value="PECTATE LYASE 18-RELATED"/>
    <property type="match status" value="1"/>
</dbReference>
<dbReference type="AlphaFoldDB" id="A0A6J5UQ35"/>
<protein>
    <recommendedName>
        <fullName evidence="5">Pectate lyase</fullName>
    </recommendedName>
</protein>
<organism evidence="3 4">
    <name type="scientific">Prunus armeniaca</name>
    <name type="common">Apricot</name>
    <name type="synonym">Armeniaca vulgaris</name>
    <dbReference type="NCBI Taxonomy" id="36596"/>
    <lineage>
        <taxon>Eukaryota</taxon>
        <taxon>Viridiplantae</taxon>
        <taxon>Streptophyta</taxon>
        <taxon>Embryophyta</taxon>
        <taxon>Tracheophyta</taxon>
        <taxon>Spermatophyta</taxon>
        <taxon>Magnoliopsida</taxon>
        <taxon>eudicotyledons</taxon>
        <taxon>Gunneridae</taxon>
        <taxon>Pentapetalae</taxon>
        <taxon>rosids</taxon>
        <taxon>fabids</taxon>
        <taxon>Rosales</taxon>
        <taxon>Rosaceae</taxon>
        <taxon>Amygdaloideae</taxon>
        <taxon>Amygdaleae</taxon>
        <taxon>Prunus</taxon>
    </lineage>
</organism>
<comment type="subcellular location">
    <subcellularLocation>
        <location evidence="1">Secreted</location>
        <location evidence="1">Cell wall</location>
    </subcellularLocation>
</comment>
<dbReference type="InterPro" id="IPR012334">
    <property type="entry name" value="Pectin_lyas_fold"/>
</dbReference>
<name>A0A6J5UQ35_PRUAR</name>
<evidence type="ECO:0000256" key="1">
    <source>
        <dbReference type="ARBA" id="ARBA00004191"/>
    </source>
</evidence>
<dbReference type="InterPro" id="IPR045032">
    <property type="entry name" value="PEL"/>
</dbReference>
<evidence type="ECO:0000256" key="2">
    <source>
        <dbReference type="ARBA" id="ARBA00022512"/>
    </source>
</evidence>
<dbReference type="Gene3D" id="2.160.20.10">
    <property type="entry name" value="Single-stranded right-handed beta-helix, Pectin lyase-like"/>
    <property type="match status" value="1"/>
</dbReference>
<gene>
    <name evidence="3" type="ORF">CURHAP_LOCUS28443</name>
</gene>
<dbReference type="GO" id="GO:0030570">
    <property type="term" value="F:pectate lyase activity"/>
    <property type="evidence" value="ECO:0007669"/>
    <property type="project" value="InterPro"/>
</dbReference>
<sequence length="160" mass="17554">MAGLLLEIIWRLRLHRSGVRWYSSSDRTPAFSLFQSLSLTDLQSLADCAIGFGQYALGGKGGEDYIVTDSSNGDATEPLWIVFPGNMLIKLSQELIFNSYKTLDGCGANVHIVGGGYITLQFICNVIVHNVHICHCYPSGDANVRSSPTHYGYGSKSDRF</sequence>
<reference evidence="3 4" key="1">
    <citation type="submission" date="2020-05" db="EMBL/GenBank/DDBJ databases">
        <authorList>
            <person name="Campoy J."/>
            <person name="Schneeberger K."/>
            <person name="Spophaly S."/>
        </authorList>
    </citation>
    <scope>NUCLEOTIDE SEQUENCE [LARGE SCALE GENOMIC DNA]</scope>
    <source>
        <strain evidence="3">PruArmRojPasFocal</strain>
    </source>
</reference>
<dbReference type="Proteomes" id="UP000507222">
    <property type="component" value="Unassembled WGS sequence"/>
</dbReference>
<keyword evidence="2" id="KW-0134">Cell wall</keyword>
<dbReference type="SUPFAM" id="SSF51126">
    <property type="entry name" value="Pectin lyase-like"/>
    <property type="match status" value="1"/>
</dbReference>
<dbReference type="PANTHER" id="PTHR31683:SF21">
    <property type="entry name" value="PECTATE LYASE 12-RELATED"/>
    <property type="match status" value="1"/>
</dbReference>
<dbReference type="InterPro" id="IPR011050">
    <property type="entry name" value="Pectin_lyase_fold/virulence"/>
</dbReference>
<proteinExistence type="predicted"/>